<name>A0A2K1QFJ6_9PEZI</name>
<evidence type="ECO:0000256" key="3">
    <source>
        <dbReference type="SAM" id="MobiDB-lite"/>
    </source>
</evidence>
<evidence type="ECO:0000313" key="5">
    <source>
        <dbReference type="EMBL" id="PNS13857.1"/>
    </source>
</evidence>
<keyword evidence="1" id="KW-0547">Nucleotide-binding</keyword>
<dbReference type="PROSITE" id="PS00455">
    <property type="entry name" value="AMP_BINDING"/>
    <property type="match status" value="1"/>
</dbReference>
<dbReference type="PANTHER" id="PTHR43272:SF33">
    <property type="entry name" value="AMP-BINDING DOMAIN-CONTAINING PROTEIN-RELATED"/>
    <property type="match status" value="1"/>
</dbReference>
<dbReference type="PANTHER" id="PTHR43272">
    <property type="entry name" value="LONG-CHAIN-FATTY-ACID--COA LIGASE"/>
    <property type="match status" value="1"/>
</dbReference>
<dbReference type="AlphaFoldDB" id="A0A2K1QFJ6"/>
<proteinExistence type="predicted"/>
<evidence type="ECO:0000313" key="6">
    <source>
        <dbReference type="Proteomes" id="UP000243797"/>
    </source>
</evidence>
<dbReference type="EMBL" id="NKHZ01000089">
    <property type="protein sequence ID" value="PNS13857.1"/>
    <property type="molecule type" value="Genomic_DNA"/>
</dbReference>
<dbReference type="Gene3D" id="3.40.50.12780">
    <property type="entry name" value="N-terminal domain of ligase-like"/>
    <property type="match status" value="1"/>
</dbReference>
<dbReference type="InterPro" id="IPR020845">
    <property type="entry name" value="AMP-binding_CS"/>
</dbReference>
<dbReference type="Pfam" id="PF00501">
    <property type="entry name" value="AMP-binding"/>
    <property type="match status" value="1"/>
</dbReference>
<sequence length="701" mass="76601">MSAEARKFAEGIQVPAPPGAPHSVPVPGTEQQDRTAIYRHWRFKDGIMKSVDPNVHTGHDIFEQSANRNPNANCLGHRPYDAQKKTWGKYVWQTYGEVQKRRANTGVGLALLHEELGISGKQYGIGLWCQNRPEWQIIDLGCVSQALYSVSIYDTLGPDTTEYIINHATLACVASSLAHIPTLLKLAPRCPSLKIIVCLDSLSEGYEPAGHSKGEILNALAGDAGIKVISLADVEALGAANPRPYNAPLPSDITTINYTSGTTGAPKGVVLSHANQVAACSSSLTLISQSTSDVHMSYLPLAHIFERVAEGAALWSGAAIGYFHGNVAELVDDLKTLRPTSFISVPRLFNRFGGAIKGATVEAPGFKGALSRHIINTKMANIENPDPAKATNRHAFYDRIWSKKVVSAFGLERSRAMITGSAPIDPSLHKFLRAVFANDFLQGYGLTETYAVSLAQLSNDMSAGNCGAVAPCNELCLLSVPDMEYLVTDKPYPRGELLIRGNSLFSGYYKNDEETAKAMLPGGWFRTGDIASIDELGRFKIIDRRKNVLKLAQGEYISPERIENVYLGNLPYLAQAYVHGDSDKSFLVAIFGVAPDMFAAFLQKTLGRSVAPTDIAGIKAAAQEDKVKLAVLKELDRVGKKNKFNSYERVRNVRLMVEPFTVENELLTPTLKLKRPQTAKKFRDDIDKMYAESESTVKAKL</sequence>
<dbReference type="GO" id="GO:0005783">
    <property type="term" value="C:endoplasmic reticulum"/>
    <property type="evidence" value="ECO:0007669"/>
    <property type="project" value="TreeGrafter"/>
</dbReference>
<keyword evidence="2" id="KW-0067">ATP-binding</keyword>
<dbReference type="InParanoid" id="A0A2K1QFJ6"/>
<keyword evidence="6" id="KW-1185">Reference proteome</keyword>
<dbReference type="GO" id="GO:0005524">
    <property type="term" value="F:ATP binding"/>
    <property type="evidence" value="ECO:0007669"/>
    <property type="project" value="UniProtKB-KW"/>
</dbReference>
<evidence type="ECO:0000256" key="2">
    <source>
        <dbReference type="ARBA" id="ARBA00022840"/>
    </source>
</evidence>
<dbReference type="OrthoDB" id="1700726at2759"/>
<reference evidence="5 6" key="1">
    <citation type="submission" date="2017-06" db="EMBL/GenBank/DDBJ databases">
        <title>Draft genome sequence of a variant of Elsinoe murrayae.</title>
        <authorList>
            <person name="Cheng Q."/>
        </authorList>
    </citation>
    <scope>NUCLEOTIDE SEQUENCE [LARGE SCALE GENOMIC DNA]</scope>
    <source>
        <strain evidence="5 6">CQ-2017a</strain>
    </source>
</reference>
<dbReference type="STRING" id="2082308.A0A2K1QFJ6"/>
<organism evidence="5 6">
    <name type="scientific">Sphaceloma murrayae</name>
    <dbReference type="NCBI Taxonomy" id="2082308"/>
    <lineage>
        <taxon>Eukaryota</taxon>
        <taxon>Fungi</taxon>
        <taxon>Dikarya</taxon>
        <taxon>Ascomycota</taxon>
        <taxon>Pezizomycotina</taxon>
        <taxon>Dothideomycetes</taxon>
        <taxon>Dothideomycetidae</taxon>
        <taxon>Myriangiales</taxon>
        <taxon>Elsinoaceae</taxon>
        <taxon>Sphaceloma</taxon>
    </lineage>
</organism>
<protein>
    <submittedName>
        <fullName evidence="5">Long chain acyl-CoA synthetase 6, peroxisomal</fullName>
    </submittedName>
</protein>
<evidence type="ECO:0000259" key="4">
    <source>
        <dbReference type="Pfam" id="PF00501"/>
    </source>
</evidence>
<dbReference type="GO" id="GO:0004467">
    <property type="term" value="F:long-chain fatty acid-CoA ligase activity"/>
    <property type="evidence" value="ECO:0007669"/>
    <property type="project" value="TreeGrafter"/>
</dbReference>
<accession>A0A2K1QFJ6</accession>
<feature type="domain" description="AMP-dependent synthetase/ligase" evidence="4">
    <location>
        <begin position="62"/>
        <end position="509"/>
    </location>
</feature>
<dbReference type="GO" id="GO:0016020">
    <property type="term" value="C:membrane"/>
    <property type="evidence" value="ECO:0007669"/>
    <property type="project" value="TreeGrafter"/>
</dbReference>
<dbReference type="FunCoup" id="A0A2K1QFJ6">
    <property type="interactions" value="264"/>
</dbReference>
<dbReference type="Proteomes" id="UP000243797">
    <property type="component" value="Unassembled WGS sequence"/>
</dbReference>
<gene>
    <name evidence="5" type="ORF">CAC42_1348</name>
</gene>
<comment type="caution">
    <text evidence="5">The sequence shown here is derived from an EMBL/GenBank/DDBJ whole genome shotgun (WGS) entry which is preliminary data.</text>
</comment>
<dbReference type="SUPFAM" id="SSF56801">
    <property type="entry name" value="Acetyl-CoA synthetase-like"/>
    <property type="match status" value="1"/>
</dbReference>
<feature type="region of interest" description="Disordered" evidence="3">
    <location>
        <begin position="1"/>
        <end position="31"/>
    </location>
</feature>
<evidence type="ECO:0000256" key="1">
    <source>
        <dbReference type="ARBA" id="ARBA00022741"/>
    </source>
</evidence>
<dbReference type="InterPro" id="IPR000873">
    <property type="entry name" value="AMP-dep_synth/lig_dom"/>
</dbReference>
<dbReference type="InterPro" id="IPR042099">
    <property type="entry name" value="ANL_N_sf"/>
</dbReference>